<dbReference type="Proteomes" id="UP001054837">
    <property type="component" value="Unassembled WGS sequence"/>
</dbReference>
<gene>
    <name evidence="1" type="ORF">CDAR_469671</name>
</gene>
<protein>
    <submittedName>
        <fullName evidence="1">Uncharacterized protein</fullName>
    </submittedName>
</protein>
<dbReference type="AlphaFoldDB" id="A0AAV4RTC6"/>
<name>A0AAV4RTC6_9ARAC</name>
<proteinExistence type="predicted"/>
<evidence type="ECO:0000313" key="1">
    <source>
        <dbReference type="EMBL" id="GIY23133.1"/>
    </source>
</evidence>
<keyword evidence="2" id="KW-1185">Reference proteome</keyword>
<reference evidence="1 2" key="1">
    <citation type="submission" date="2021-06" db="EMBL/GenBank/DDBJ databases">
        <title>Caerostris darwini draft genome.</title>
        <authorList>
            <person name="Kono N."/>
            <person name="Arakawa K."/>
        </authorList>
    </citation>
    <scope>NUCLEOTIDE SEQUENCE [LARGE SCALE GENOMIC DNA]</scope>
</reference>
<comment type="caution">
    <text evidence="1">The sequence shown here is derived from an EMBL/GenBank/DDBJ whole genome shotgun (WGS) entry which is preliminary data.</text>
</comment>
<accession>A0AAV4RTC6</accession>
<dbReference type="EMBL" id="BPLQ01006515">
    <property type="protein sequence ID" value="GIY23133.1"/>
    <property type="molecule type" value="Genomic_DNA"/>
</dbReference>
<organism evidence="1 2">
    <name type="scientific">Caerostris darwini</name>
    <dbReference type="NCBI Taxonomy" id="1538125"/>
    <lineage>
        <taxon>Eukaryota</taxon>
        <taxon>Metazoa</taxon>
        <taxon>Ecdysozoa</taxon>
        <taxon>Arthropoda</taxon>
        <taxon>Chelicerata</taxon>
        <taxon>Arachnida</taxon>
        <taxon>Araneae</taxon>
        <taxon>Araneomorphae</taxon>
        <taxon>Entelegynae</taxon>
        <taxon>Araneoidea</taxon>
        <taxon>Araneidae</taxon>
        <taxon>Caerostris</taxon>
    </lineage>
</organism>
<sequence length="84" mass="9995">MPVICVKYEQRYQRYRDMEKDTRIKRPVICYFMRCFPATPRDLPDKARLKRKKVVGKFAEYHFSETCKIALSVPAGVSSFIETR</sequence>
<evidence type="ECO:0000313" key="2">
    <source>
        <dbReference type="Proteomes" id="UP001054837"/>
    </source>
</evidence>